<evidence type="ECO:0000256" key="2">
    <source>
        <dbReference type="ARBA" id="ARBA00004395"/>
    </source>
</evidence>
<dbReference type="Gene3D" id="1.10.8.20">
    <property type="entry name" value="N-terminal domain of phosphatidylinositol transfer protein sec14p"/>
    <property type="match status" value="1"/>
</dbReference>
<feature type="domain" description="CRAL-TRIO" evidence="4">
    <location>
        <begin position="126"/>
        <end position="315"/>
    </location>
</feature>
<dbReference type="InterPro" id="IPR001251">
    <property type="entry name" value="CRAL-TRIO_dom"/>
</dbReference>
<dbReference type="OrthoDB" id="1434354at2759"/>
<dbReference type="SMART" id="SM01100">
    <property type="entry name" value="CRAL_TRIO_N"/>
    <property type="match status" value="1"/>
</dbReference>
<dbReference type="InterPro" id="IPR011074">
    <property type="entry name" value="CRAL/TRIO_N_dom"/>
</dbReference>
<dbReference type="EMBL" id="CP001574">
    <property type="protein sequence ID" value="ACO68459.1"/>
    <property type="molecule type" value="Genomic_DNA"/>
</dbReference>
<keyword evidence="6" id="KW-1185">Reference proteome</keyword>
<dbReference type="KEGG" id="mis:MICPUN_51511"/>
<evidence type="ECO:0000256" key="3">
    <source>
        <dbReference type="ARBA" id="ARBA00038020"/>
    </source>
</evidence>
<evidence type="ECO:0000313" key="5">
    <source>
        <dbReference type="EMBL" id="ACO68459.1"/>
    </source>
</evidence>
<comment type="subcellular location">
    <subcellularLocation>
        <location evidence="1">Cell membrane</location>
        <topology evidence="1">Peripheral membrane protein</topology>
    </subcellularLocation>
    <subcellularLocation>
        <location evidence="2">Golgi apparatus membrane</location>
        <topology evidence="2">Peripheral membrane protein</topology>
    </subcellularLocation>
</comment>
<dbReference type="InterPro" id="IPR036865">
    <property type="entry name" value="CRAL-TRIO_dom_sf"/>
</dbReference>
<dbReference type="InParanoid" id="C1FDV7"/>
<dbReference type="InterPro" id="IPR036273">
    <property type="entry name" value="CRAL/TRIO_N_dom_sf"/>
</dbReference>
<organism evidence="5 6">
    <name type="scientific">Micromonas commoda (strain RCC299 / NOUM17 / CCMP2709)</name>
    <name type="common">Picoplanktonic green alga</name>
    <dbReference type="NCBI Taxonomy" id="296587"/>
    <lineage>
        <taxon>Eukaryota</taxon>
        <taxon>Viridiplantae</taxon>
        <taxon>Chlorophyta</taxon>
        <taxon>Mamiellophyceae</taxon>
        <taxon>Mamiellales</taxon>
        <taxon>Mamiellaceae</taxon>
        <taxon>Micromonas</taxon>
    </lineage>
</organism>
<dbReference type="Gene3D" id="3.40.525.10">
    <property type="entry name" value="CRAL-TRIO lipid binding domain"/>
    <property type="match status" value="1"/>
</dbReference>
<proteinExistence type="inferred from homology"/>
<dbReference type="CDD" id="cd00170">
    <property type="entry name" value="SEC14"/>
    <property type="match status" value="1"/>
</dbReference>
<gene>
    <name evidence="5" type="ORF">MICPUN_51511</name>
</gene>
<dbReference type="eggNOG" id="KOG1471">
    <property type="taxonomic scope" value="Eukaryota"/>
</dbReference>
<dbReference type="PANTHER" id="PTHR45657:SF1">
    <property type="entry name" value="CRAL-TRIO DOMAIN-CONTAINING PROTEIN YKL091C-RELATED"/>
    <property type="match status" value="1"/>
</dbReference>
<reference evidence="5 6" key="1">
    <citation type="journal article" date="2009" name="Science">
        <title>Green evolution and dynamic adaptations revealed by genomes of the marine picoeukaryotes Micromonas.</title>
        <authorList>
            <person name="Worden A.Z."/>
            <person name="Lee J.H."/>
            <person name="Mock T."/>
            <person name="Rouze P."/>
            <person name="Simmons M.P."/>
            <person name="Aerts A.L."/>
            <person name="Allen A.E."/>
            <person name="Cuvelier M.L."/>
            <person name="Derelle E."/>
            <person name="Everett M.V."/>
            <person name="Foulon E."/>
            <person name="Grimwood J."/>
            <person name="Gundlach H."/>
            <person name="Henrissat B."/>
            <person name="Napoli C."/>
            <person name="McDonald S.M."/>
            <person name="Parker M.S."/>
            <person name="Rombauts S."/>
            <person name="Salamov A."/>
            <person name="Von Dassow P."/>
            <person name="Badger J.H."/>
            <person name="Coutinho P.M."/>
            <person name="Demir E."/>
            <person name="Dubchak I."/>
            <person name="Gentemann C."/>
            <person name="Eikrem W."/>
            <person name="Gready J.E."/>
            <person name="John U."/>
            <person name="Lanier W."/>
            <person name="Lindquist E.A."/>
            <person name="Lucas S."/>
            <person name="Mayer K.F."/>
            <person name="Moreau H."/>
            <person name="Not F."/>
            <person name="Otillar R."/>
            <person name="Panaud O."/>
            <person name="Pangilinan J."/>
            <person name="Paulsen I."/>
            <person name="Piegu B."/>
            <person name="Poliakov A."/>
            <person name="Robbens S."/>
            <person name="Schmutz J."/>
            <person name="Toulza E."/>
            <person name="Wyss T."/>
            <person name="Zelensky A."/>
            <person name="Zhou K."/>
            <person name="Armbrust E.V."/>
            <person name="Bhattacharya D."/>
            <person name="Goodenough U.W."/>
            <person name="Van de Peer Y."/>
            <person name="Grigoriev I.V."/>
        </authorList>
    </citation>
    <scope>NUCLEOTIDE SEQUENCE [LARGE SCALE GENOMIC DNA]</scope>
    <source>
        <strain evidence="6">RCC299 / NOUM17</strain>
    </source>
</reference>
<dbReference type="GeneID" id="8250514"/>
<evidence type="ECO:0000313" key="6">
    <source>
        <dbReference type="Proteomes" id="UP000002009"/>
    </source>
</evidence>
<evidence type="ECO:0000256" key="1">
    <source>
        <dbReference type="ARBA" id="ARBA00004202"/>
    </source>
</evidence>
<evidence type="ECO:0000259" key="4">
    <source>
        <dbReference type="PROSITE" id="PS50191"/>
    </source>
</evidence>
<dbReference type="RefSeq" id="XP_002507201.1">
    <property type="nucleotide sequence ID" value="XM_002507155.1"/>
</dbReference>
<dbReference type="PROSITE" id="PS50191">
    <property type="entry name" value="CRAL_TRIO"/>
    <property type="match status" value="1"/>
</dbReference>
<sequence>MFTKWFAEEGGPLETPAGRVFHEYPHPNNWKELVNELFSRFGSDGVEIPLELCPCGKRKATIRRFLVARKYKIDDAEKMLRDTIKWRQSVTIGGVTGVRNIILSKPRWDLLSMNRKIIPATPFLCYTKQGFPVYSLRLGKGDGSLATAAPDECHIYCSIVRGEHLVNKIFPEAQKLHETKLSRRGITSSLDQTSALTRHENEPYTDDDLDVIDKQIVIVDLDGISMSALRCLYVFKLINSVASCNYPELSKAIYVLNSPPVFDYIWSAIKPLLAAHTRNKVRIFQMGPEQYGALQEILEDDDIPDYLTPQVNEENVKGRVGCVPDADEPDFRPEGVRDFDAWLENSSEALDKTCPFP</sequence>
<dbReference type="GO" id="GO:0000139">
    <property type="term" value="C:Golgi membrane"/>
    <property type="evidence" value="ECO:0007669"/>
    <property type="project" value="UniProtKB-SubCell"/>
</dbReference>
<dbReference type="AlphaFoldDB" id="C1FDV7"/>
<accession>C1FDV7</accession>
<protein>
    <recommendedName>
        <fullName evidence="4">CRAL-TRIO domain-containing protein</fullName>
    </recommendedName>
</protein>
<dbReference type="SUPFAM" id="SSF52087">
    <property type="entry name" value="CRAL/TRIO domain"/>
    <property type="match status" value="1"/>
</dbReference>
<dbReference type="InterPro" id="IPR051026">
    <property type="entry name" value="PI/PC_transfer"/>
</dbReference>
<dbReference type="GO" id="GO:0005886">
    <property type="term" value="C:plasma membrane"/>
    <property type="evidence" value="ECO:0007669"/>
    <property type="project" value="UniProtKB-SubCell"/>
</dbReference>
<comment type="similarity">
    <text evidence="3">Belongs to the SFH family.</text>
</comment>
<dbReference type="SUPFAM" id="SSF46938">
    <property type="entry name" value="CRAL/TRIO N-terminal domain"/>
    <property type="match status" value="1"/>
</dbReference>
<dbReference type="PANTHER" id="PTHR45657">
    <property type="entry name" value="CRAL-TRIO DOMAIN-CONTAINING PROTEIN YKL091C-RELATED"/>
    <property type="match status" value="1"/>
</dbReference>
<dbReference type="Pfam" id="PF00650">
    <property type="entry name" value="CRAL_TRIO"/>
    <property type="match status" value="1"/>
</dbReference>
<dbReference type="Proteomes" id="UP000002009">
    <property type="component" value="Chromosome 1"/>
</dbReference>
<name>C1FDV7_MICCC</name>
<dbReference type="OMA" id="TRHENEP"/>